<feature type="region of interest" description="Disordered" evidence="1">
    <location>
        <begin position="612"/>
        <end position="634"/>
    </location>
</feature>
<protein>
    <submittedName>
        <fullName evidence="2">Type I-C CRISPR-associated protein Cas8c/Csd1</fullName>
    </submittedName>
</protein>
<dbReference type="Pfam" id="PF09709">
    <property type="entry name" value="Cas_Csd1"/>
    <property type="match status" value="1"/>
</dbReference>
<dbReference type="EMBL" id="CP016808">
    <property type="protein sequence ID" value="ANY70167.1"/>
    <property type="molecule type" value="Genomic_DNA"/>
</dbReference>
<reference evidence="2" key="1">
    <citation type="submission" date="2016-08" db="EMBL/GenBank/DDBJ databases">
        <title>Complete Genome Seqeunce of Paenibacillus sp. BIHB 4019 from tea rhizoplane.</title>
        <authorList>
            <person name="Thakur R."/>
            <person name="Swarnkar M.K."/>
            <person name="Gulati A."/>
        </authorList>
    </citation>
    <scope>NUCLEOTIDE SEQUENCE [LARGE SCALE GENOMIC DNA]</scope>
    <source>
        <strain evidence="2">BIHB4019</strain>
    </source>
</reference>
<accession>A0A1B2DR39</accession>
<dbReference type="CDD" id="cd09757">
    <property type="entry name" value="Cas8c_I-C"/>
    <property type="match status" value="1"/>
</dbReference>
<dbReference type="AlphaFoldDB" id="A0A1B2DR39"/>
<evidence type="ECO:0000313" key="2">
    <source>
        <dbReference type="EMBL" id="ANY70167.1"/>
    </source>
</evidence>
<gene>
    <name evidence="2" type="ORF">BBD42_29435</name>
</gene>
<organism evidence="2">
    <name type="scientific">Paenibacillus sp. BIHB 4019</name>
    <dbReference type="NCBI Taxonomy" id="1870819"/>
    <lineage>
        <taxon>Bacteria</taxon>
        <taxon>Bacillati</taxon>
        <taxon>Bacillota</taxon>
        <taxon>Bacilli</taxon>
        <taxon>Bacillales</taxon>
        <taxon>Paenibacillaceae</taxon>
        <taxon>Paenibacillus</taxon>
    </lineage>
</organism>
<dbReference type="RefSeq" id="WP_099521097.1">
    <property type="nucleotide sequence ID" value="NZ_CP016808.1"/>
</dbReference>
<dbReference type="NCBIfam" id="TIGR01863">
    <property type="entry name" value="cas_Csd1"/>
    <property type="match status" value="1"/>
</dbReference>
<evidence type="ECO:0000256" key="1">
    <source>
        <dbReference type="SAM" id="MobiDB-lite"/>
    </source>
</evidence>
<name>A0A1B2DR39_9BACL</name>
<proteinExistence type="predicted"/>
<dbReference type="InterPro" id="IPR010144">
    <property type="entry name" value="CRISPR-assoc_prot_Csd1-typ"/>
</dbReference>
<sequence>MIIQALYERYEQLIRNPKSKISPMYSSMGKISFVLVISATGELLNIVDIREVDGKRRKASAINIPEQGSRSSGIKPFFLSDKPEYLLGYHAIANVANASATDTKKVVDARRKYEACVELHRDILHKVEDDGAKAILAFFSHWNIETVREHPKLQNFIDDLDKGLDCNMVFRLDEDTDGYLHEREAVKTCWIRYMESKKASSELIGQCLITGKAGEPIAQTHEIKIKGVRGAQSSGAALVSFNVDSFLSYGKKQSFNAPVSKTAAFGYTTALNHMLESDTNTITGIGDMTVVFWAGASPFGEDMERIVVNAFNQNRAIALENKATDQIMDVIKRVQQGKNLTEDMLSIKETPFYVLGLSPNMARISVRMFWQGHFGQMLENLNAHSADMDIAGLKDYRAETPPIYRIMEETRRVSIEGKKVGEGSPPGLGGAVLRAIVQGNAYPHALYMSIVNRIHVDGIVNQLRVGIIKAYWSRYARLNNNLQLEGALSVSINEESKDVGYRLGRAFAVLEKVQIESVGDNKLNATIKDKYFASAATRPLAVFTFLFKNLTNHHLKKMRSNGNGGLAVTYDILYQKILKGIYPIPTTLNQQEQGLFILGYYHQKQQLFTSKKQQAEPISIQEKDHQQSSNSEEA</sequence>